<dbReference type="Gene3D" id="1.50.10.10">
    <property type="match status" value="1"/>
</dbReference>
<dbReference type="Proteomes" id="UP000289200">
    <property type="component" value="Unassembled WGS sequence"/>
</dbReference>
<evidence type="ECO:0000313" key="6">
    <source>
        <dbReference type="Proteomes" id="UP000289200"/>
    </source>
</evidence>
<keyword evidence="6" id="KW-1185">Reference proteome</keyword>
<gene>
    <name evidence="5" type="primary">celD</name>
    <name evidence="5" type="ORF">RHODGE_RHODGE_01995</name>
</gene>
<feature type="chain" id="PRO_5019518641" evidence="3">
    <location>
        <begin position="21"/>
        <end position="828"/>
    </location>
</feature>
<feature type="domain" description="Glycoside hydrolase family 9" evidence="4">
    <location>
        <begin position="313"/>
        <end position="738"/>
    </location>
</feature>
<evidence type="ECO:0000313" key="5">
    <source>
        <dbReference type="EMBL" id="VCU08833.1"/>
    </source>
</evidence>
<dbReference type="InterPro" id="IPR013783">
    <property type="entry name" value="Ig-like_fold"/>
</dbReference>
<dbReference type="SUPFAM" id="SSF48208">
    <property type="entry name" value="Six-hairpin glycosidases"/>
    <property type="match status" value="1"/>
</dbReference>
<dbReference type="AlphaFoldDB" id="A0A447CUA8"/>
<dbReference type="Pfam" id="PF00759">
    <property type="entry name" value="Glyco_hydro_9"/>
    <property type="match status" value="1"/>
</dbReference>
<dbReference type="InterPro" id="IPR012341">
    <property type="entry name" value="6hp_glycosidase-like_sf"/>
</dbReference>
<keyword evidence="3" id="KW-0732">Signal</keyword>
<dbReference type="Gene3D" id="2.60.40.10">
    <property type="entry name" value="Immunoglobulins"/>
    <property type="match status" value="1"/>
</dbReference>
<name>A0A447CUA8_9BRAD</name>
<dbReference type="GO" id="GO:0000272">
    <property type="term" value="P:polysaccharide catabolic process"/>
    <property type="evidence" value="ECO:0007669"/>
    <property type="project" value="UniProtKB-KW"/>
</dbReference>
<comment type="caution">
    <text evidence="5">The sequence shown here is derived from an EMBL/GenBank/DDBJ whole genome shotgun (WGS) entry which is preliminary data.</text>
</comment>
<reference evidence="6" key="1">
    <citation type="submission" date="2018-10" db="EMBL/GenBank/DDBJ databases">
        <authorList>
            <person name="Peiro R."/>
            <person name="Begona"/>
            <person name="Cbmso G."/>
            <person name="Lopez M."/>
            <person name="Gonzalez S."/>
            <person name="Sacristan E."/>
            <person name="Castillo E."/>
        </authorList>
    </citation>
    <scope>NUCLEOTIDE SEQUENCE [LARGE SCALE GENOMIC DNA]</scope>
</reference>
<dbReference type="EMBL" id="UWOC01000136">
    <property type="protein sequence ID" value="VCU08833.1"/>
    <property type="molecule type" value="Genomic_DNA"/>
</dbReference>
<evidence type="ECO:0000256" key="2">
    <source>
        <dbReference type="ARBA" id="ARBA00023326"/>
    </source>
</evidence>
<dbReference type="InterPro" id="IPR001701">
    <property type="entry name" value="Glyco_hydro_9"/>
</dbReference>
<keyword evidence="1" id="KW-0119">Carbohydrate metabolism</keyword>
<evidence type="ECO:0000259" key="4">
    <source>
        <dbReference type="Pfam" id="PF00759"/>
    </source>
</evidence>
<evidence type="ECO:0000256" key="3">
    <source>
        <dbReference type="SAM" id="SignalP"/>
    </source>
</evidence>
<feature type="signal peptide" evidence="3">
    <location>
        <begin position="1"/>
        <end position="20"/>
    </location>
</feature>
<dbReference type="GO" id="GO:0004553">
    <property type="term" value="F:hydrolase activity, hydrolyzing O-glycosyl compounds"/>
    <property type="evidence" value="ECO:0007669"/>
    <property type="project" value="InterPro"/>
</dbReference>
<evidence type="ECO:0000256" key="1">
    <source>
        <dbReference type="ARBA" id="ARBA00023277"/>
    </source>
</evidence>
<keyword evidence="2" id="KW-0624">Polysaccharide degradation</keyword>
<proteinExistence type="predicted"/>
<sequence length="828" mass="90558">MLSFIIIIMIVCLHSDAAIAAERPVVHEITMAAPDIVRVEVREAPVIRGRIVPLPAPSNAPNGSWIEADGGLRGIVIGPRRDHVRTADTTNAAPLSRPTVDDAARYGPLGPRRVSAVYRKSVPWSSGVAHGGTPIVSFKHFVHIRLDGPLPPGRHTIRWPADVLPPTDFDFDPKATRSSSIRATQLGHRADDPAKSAYLALWLPGGPDDGAVDFRAYGLDRFQVIDDRGTEVFSGPIVLRVGPRDKEPGSGVKGDILTYTRPDGTTYEANRAGTYVFGLDYSAWRGASPGRYRLRVPGLGVSDPFEIGDDVWHQAARTSMAGLYHQRSGTALDGRFGYRRPEGFTESSGIVVRQSRLPLAFSREGGDQGLVEFSDAVKPPWITDETVPDAWGGYHDAGDWDRRIVHLHATSLLLDVFDQLPPASRAMAFGLPPSSEVLNHPLYRGKDFPDLVDEAIWNLDFYRRLQRPDGAVRGGIESARTPRRLEPSWLESQTVFAYAPDPISTFTYAAGAAKAAIVLGGLGEAALADLFRDSAIRAWSWADRASAEPAHGYGEIRQLIRLDDVTYDRQLAPILDRTRDLRAWAAAALFRLTGEERFNAVAREALKGRPRLGTMDAAWDYALAQWPDTDPSVQDKARRDIVALARDDIARPQQGPISYRTMKHRYAPIGWGEGLAPAHLEAAALIRAHRITGDDAFVRAMLDGSAHILGANQIGMSFTVGLGRRWPVAPLHEDSRAAGVAPPAGITIYGWASPGQAAAQYGWVFGPKWAALSGEVPTRRIEPPLASLPLYEALIEYPSVSMSAEYTVHQTIATTAAVWAYLHGRWRQ</sequence>
<accession>A0A447CUA8</accession>
<organism evidence="5 6">
    <name type="scientific">Rhodoplanes serenus</name>
    <dbReference type="NCBI Taxonomy" id="200615"/>
    <lineage>
        <taxon>Bacteria</taxon>
        <taxon>Pseudomonadati</taxon>
        <taxon>Pseudomonadota</taxon>
        <taxon>Alphaproteobacteria</taxon>
        <taxon>Hyphomicrobiales</taxon>
        <taxon>Nitrobacteraceae</taxon>
        <taxon>Rhodoplanes</taxon>
    </lineage>
</organism>
<protein>
    <submittedName>
        <fullName evidence="5">Endoglucanase D</fullName>
    </submittedName>
</protein>
<dbReference type="InterPro" id="IPR008928">
    <property type="entry name" value="6-hairpin_glycosidase_sf"/>
</dbReference>